<feature type="domain" description="HTH tetR-type" evidence="5">
    <location>
        <begin position="19"/>
        <end position="80"/>
    </location>
</feature>
<organism evidence="6 7">
    <name type="scientific">Actinomadura montaniterrae</name>
    <dbReference type="NCBI Taxonomy" id="1803903"/>
    <lineage>
        <taxon>Bacteria</taxon>
        <taxon>Bacillati</taxon>
        <taxon>Actinomycetota</taxon>
        <taxon>Actinomycetes</taxon>
        <taxon>Streptosporangiales</taxon>
        <taxon>Thermomonosporaceae</taxon>
        <taxon>Actinomadura</taxon>
    </lineage>
</organism>
<feature type="DNA-binding region" description="H-T-H motif" evidence="4">
    <location>
        <begin position="43"/>
        <end position="62"/>
    </location>
</feature>
<dbReference type="EMBL" id="WBMR01000227">
    <property type="protein sequence ID" value="KAB2364110.1"/>
    <property type="molecule type" value="Genomic_DNA"/>
</dbReference>
<gene>
    <name evidence="6" type="ORF">F9B16_42075</name>
</gene>
<dbReference type="InterPro" id="IPR009057">
    <property type="entry name" value="Homeodomain-like_sf"/>
</dbReference>
<dbReference type="Proteomes" id="UP000483004">
    <property type="component" value="Unassembled WGS sequence"/>
</dbReference>
<evidence type="ECO:0000313" key="7">
    <source>
        <dbReference type="Proteomes" id="UP000483004"/>
    </source>
</evidence>
<dbReference type="InterPro" id="IPR001647">
    <property type="entry name" value="HTH_TetR"/>
</dbReference>
<protein>
    <submittedName>
        <fullName evidence="6">TetR/AcrR family transcriptional regulator</fullName>
    </submittedName>
</protein>
<dbReference type="PANTHER" id="PTHR30055">
    <property type="entry name" value="HTH-TYPE TRANSCRIPTIONAL REGULATOR RUTR"/>
    <property type="match status" value="1"/>
</dbReference>
<comment type="caution">
    <text evidence="6">The sequence shown here is derived from an EMBL/GenBank/DDBJ whole genome shotgun (WGS) entry which is preliminary data.</text>
</comment>
<keyword evidence="3" id="KW-0804">Transcription</keyword>
<dbReference type="Pfam" id="PF00440">
    <property type="entry name" value="TetR_N"/>
    <property type="match status" value="1"/>
</dbReference>
<reference evidence="6 7" key="1">
    <citation type="submission" date="2019-09" db="EMBL/GenBank/DDBJ databases">
        <title>Actinomadura physcomitrii sp. nov., a novel actinomycete isolated from moss [Physcomitrium sphaericum (Ludw) Fuernr].</title>
        <authorList>
            <person name="Liu C."/>
            <person name="Zhuang X."/>
        </authorList>
    </citation>
    <scope>NUCLEOTIDE SEQUENCE [LARGE SCALE GENOMIC DNA]</scope>
    <source>
        <strain evidence="6 7">CYP1-1B</strain>
    </source>
</reference>
<dbReference type="PANTHER" id="PTHR30055:SF234">
    <property type="entry name" value="HTH-TYPE TRANSCRIPTIONAL REGULATOR BETI"/>
    <property type="match status" value="1"/>
</dbReference>
<dbReference type="InterPro" id="IPR050109">
    <property type="entry name" value="HTH-type_TetR-like_transc_reg"/>
</dbReference>
<dbReference type="PROSITE" id="PS50977">
    <property type="entry name" value="HTH_TETR_2"/>
    <property type="match status" value="1"/>
</dbReference>
<keyword evidence="2 4" id="KW-0238">DNA-binding</keyword>
<evidence type="ECO:0000256" key="1">
    <source>
        <dbReference type="ARBA" id="ARBA00023015"/>
    </source>
</evidence>
<evidence type="ECO:0000256" key="3">
    <source>
        <dbReference type="ARBA" id="ARBA00023163"/>
    </source>
</evidence>
<dbReference type="GO" id="GO:0003700">
    <property type="term" value="F:DNA-binding transcription factor activity"/>
    <property type="evidence" value="ECO:0007669"/>
    <property type="project" value="TreeGrafter"/>
</dbReference>
<accession>A0A6L3VHW4</accession>
<dbReference type="OrthoDB" id="6077212at2"/>
<proteinExistence type="predicted"/>
<evidence type="ECO:0000256" key="2">
    <source>
        <dbReference type="ARBA" id="ARBA00023125"/>
    </source>
</evidence>
<keyword evidence="1" id="KW-0805">Transcription regulation</keyword>
<dbReference type="SUPFAM" id="SSF46689">
    <property type="entry name" value="Homeodomain-like"/>
    <property type="match status" value="1"/>
</dbReference>
<dbReference type="Gene3D" id="1.10.357.10">
    <property type="entry name" value="Tetracycline Repressor, domain 2"/>
    <property type="match status" value="1"/>
</dbReference>
<dbReference type="GO" id="GO:0000976">
    <property type="term" value="F:transcription cis-regulatory region binding"/>
    <property type="evidence" value="ECO:0007669"/>
    <property type="project" value="TreeGrafter"/>
</dbReference>
<keyword evidence="7" id="KW-1185">Reference proteome</keyword>
<evidence type="ECO:0000259" key="5">
    <source>
        <dbReference type="PROSITE" id="PS50977"/>
    </source>
</evidence>
<evidence type="ECO:0000256" key="4">
    <source>
        <dbReference type="PROSITE-ProRule" id="PRU00335"/>
    </source>
</evidence>
<dbReference type="AlphaFoldDB" id="A0A6L3VHW4"/>
<dbReference type="Gene3D" id="1.10.10.60">
    <property type="entry name" value="Homeodomain-like"/>
    <property type="match status" value="1"/>
</dbReference>
<sequence length="221" mass="23571">MGARCGPGHRIGPMPRQDGDIHARILDAAAACLTEGGFTSNRMLSAIARRAGVSRPTLYKYGGTLDEIKEALIERELTAYLAEAVPIIDAARWDAGYVADLLAFLIGRARAHPLLSAAVRDVPEMVLPWFTVRADITVARVTALAAPVVQEKIDRGELPPVDVPALIDVLTRIVLSLVFVNSAGVDADDPEDLRRYLRTVTGFVALLPGRDGGAAPAASAR</sequence>
<name>A0A6L3VHW4_9ACTN</name>
<evidence type="ECO:0000313" key="6">
    <source>
        <dbReference type="EMBL" id="KAB2364110.1"/>
    </source>
</evidence>